<dbReference type="Pfam" id="PF00270">
    <property type="entry name" value="DEAD"/>
    <property type="match status" value="1"/>
</dbReference>
<evidence type="ECO:0000259" key="16">
    <source>
        <dbReference type="PROSITE" id="PS51999"/>
    </source>
</evidence>
<keyword evidence="6" id="KW-0347">Helicase</keyword>
<feature type="compositionally biased region" description="Polar residues" evidence="13">
    <location>
        <begin position="17"/>
        <end position="27"/>
    </location>
</feature>
<proteinExistence type="inferred from homology"/>
<dbReference type="PROSITE" id="PS51194">
    <property type="entry name" value="HELICASE_CTER"/>
    <property type="match status" value="1"/>
</dbReference>
<dbReference type="GO" id="GO:0005634">
    <property type="term" value="C:nucleus"/>
    <property type="evidence" value="ECO:0007669"/>
    <property type="project" value="TreeGrafter"/>
</dbReference>
<evidence type="ECO:0000256" key="1">
    <source>
        <dbReference type="ARBA" id="ARBA00005446"/>
    </source>
</evidence>
<feature type="compositionally biased region" description="Basic residues" evidence="13">
    <location>
        <begin position="81"/>
        <end position="93"/>
    </location>
</feature>
<comment type="caution">
    <text evidence="17">The sequence shown here is derived from an EMBL/GenBank/DDBJ whole genome shotgun (WGS) entry which is preliminary data.</text>
</comment>
<evidence type="ECO:0000256" key="13">
    <source>
        <dbReference type="SAM" id="MobiDB-lite"/>
    </source>
</evidence>
<evidence type="ECO:0000256" key="5">
    <source>
        <dbReference type="ARBA" id="ARBA00022801"/>
    </source>
</evidence>
<evidence type="ECO:0000313" key="17">
    <source>
        <dbReference type="EMBL" id="CAH0366069.1"/>
    </source>
</evidence>
<accession>A0A8J2WSZ9</accession>
<evidence type="ECO:0000256" key="9">
    <source>
        <dbReference type="ARBA" id="ARBA00023125"/>
    </source>
</evidence>
<dbReference type="InterPro" id="IPR001650">
    <property type="entry name" value="Helicase_C-like"/>
</dbReference>
<comment type="similarity">
    <text evidence="1">Belongs to the helicase family. RecQ subfamily.</text>
</comment>
<evidence type="ECO:0000256" key="11">
    <source>
        <dbReference type="ARBA" id="ARBA00034808"/>
    </source>
</evidence>
<dbReference type="OrthoDB" id="75161at2759"/>
<keyword evidence="2" id="KW-0479">Metal-binding</keyword>
<keyword evidence="4 12" id="KW-0863">Zinc-finger</keyword>
<dbReference type="PANTHER" id="PTHR13710:SF108">
    <property type="entry name" value="ATP-DEPENDENT DNA HELICASE Q4"/>
    <property type="match status" value="1"/>
</dbReference>
<dbReference type="GO" id="GO:0000724">
    <property type="term" value="P:double-strand break repair via homologous recombination"/>
    <property type="evidence" value="ECO:0007669"/>
    <property type="project" value="TreeGrafter"/>
</dbReference>
<dbReference type="InterPro" id="IPR010666">
    <property type="entry name" value="Znf_GRF"/>
</dbReference>
<sequence length="1163" mass="128508">MEEDDAPTERARRNLQAALNQPSQQDLNEPDADAAPPQDDHEVAPWKRLENKSRAATGRKRAQALGQVSDNFVRLDLTRKGTYRKRPTKKNDRRKFERQYARDDGDVGSRTTARRAIDGDYHQGVDVIGEDACIEEAKKGLDEPELTGYDSEHLYTIHAPRCSVHGVPARVLKVKKAKNGNKGRRFYCCARPREDQCDHFGWCEDHAPAVAAVLKARSSLLDWRSRAVDERHKQREAWSVAEIKAELRRRRVPYTSGQRKRALLGLLRTDDAKRLGQPPRTVPPPPVVEKKKKRKKRVARKRARVDDEEAADDDEPTEEPPPRRRSATKLAEDEEAVEATARPRRAASKRAIVESSSDDEDDASSSDEESESSESESEEEEAIEAAPKRPRGPPPTAAELLGALPPNERPVVAPPAAAPVVAKAADDSDSDADLEIVGAPQKQPQLAPSDVLRSVFGHEQYRTGQEWAVDRVLEGKSALCVLPTGAGKSLCYQLPACLVKGVVVVVSPLVALIDEQLSRLPPELPAVALSGRHGATLRQRVQALDDVEKGRAKVVFVSPERLGTRALHRCFESVECSLLVVDEAHCVSQWSHNFRPAFLKVGDVARTKIKPRCTLALTATASQAVMKDVCDTLGLNNTPHDEGGDVFAHSWRRDNLRLSVTDCCDEQAKLDTLCRLLGAKDDGGDVATRGEATKKRRRSAEGSSVVYVRTQFDSERVAEQLRDRGVEARPYHAGLSAGDRRNVARDFARNTCKCVVATVAFGMGVDKADVRRVVHYSLPTSLERYVQEVGRAGRDGDEAHCNLLLDKADIRRSAALAYGDGVERMQILELLRSLKVGYVAWPIDDCAERLDLRVEALETIATIVERHSSVDASCCGRSPDRARIRLRAKDAINQPVLKALREGGLVPEPRRRDGKEEDEQRDRTLHGPYSVSEAAHSLQAAPWVCRRDLERLRDGKKIDLELSGWSLLLKVDRLDISVDALASQVYDELQRIEAASLKRLDVACDAFAKAVEDPSTLQPRVDAYFEGNSDAGDGVRSAFNDIDSEAVARTVQSLAQDPKIREESSLAPSLRRDRHYLARCVSRLLHGVPSAAFASRDWRQSQFWGRHADVSFADVRRAALGALASVEQSEDDAFWSAAADAADAAAAAAQDDSSSDDELEIVY</sequence>
<evidence type="ECO:0000256" key="4">
    <source>
        <dbReference type="ARBA" id="ARBA00022771"/>
    </source>
</evidence>
<dbReference type="InterPro" id="IPR027417">
    <property type="entry name" value="P-loop_NTPase"/>
</dbReference>
<dbReference type="GO" id="GO:0005694">
    <property type="term" value="C:chromosome"/>
    <property type="evidence" value="ECO:0007669"/>
    <property type="project" value="TreeGrafter"/>
</dbReference>
<evidence type="ECO:0000256" key="6">
    <source>
        <dbReference type="ARBA" id="ARBA00022806"/>
    </source>
</evidence>
<dbReference type="PROSITE" id="PS00690">
    <property type="entry name" value="DEAH_ATP_HELICASE"/>
    <property type="match status" value="1"/>
</dbReference>
<feature type="compositionally biased region" description="Acidic residues" evidence="13">
    <location>
        <begin position="306"/>
        <end position="318"/>
    </location>
</feature>
<dbReference type="InterPro" id="IPR014001">
    <property type="entry name" value="Helicase_ATP-bd"/>
</dbReference>
<feature type="domain" description="Helicase C-terminal" evidence="15">
    <location>
        <begin position="685"/>
        <end position="835"/>
    </location>
</feature>
<keyword evidence="7" id="KW-0862">Zinc</keyword>
<comment type="catalytic activity">
    <reaction evidence="10">
        <text>Couples ATP hydrolysis with the unwinding of duplex DNA by translocating in the 3'-5' direction.</text>
        <dbReference type="EC" id="5.6.2.4"/>
    </reaction>
</comment>
<evidence type="ECO:0000256" key="10">
    <source>
        <dbReference type="ARBA" id="ARBA00034617"/>
    </source>
</evidence>
<dbReference type="AlphaFoldDB" id="A0A8J2WSZ9"/>
<dbReference type="EC" id="5.6.2.4" evidence="11"/>
<protein>
    <recommendedName>
        <fullName evidence="11">DNA 3'-5' helicase</fullName>
        <ecNumber evidence="11">5.6.2.4</ecNumber>
    </recommendedName>
</protein>
<dbReference type="PROSITE" id="PS51999">
    <property type="entry name" value="ZF_GRF"/>
    <property type="match status" value="1"/>
</dbReference>
<dbReference type="Proteomes" id="UP000789595">
    <property type="component" value="Unassembled WGS sequence"/>
</dbReference>
<keyword evidence="3" id="KW-0547">Nucleotide-binding</keyword>
<dbReference type="Gene3D" id="3.40.50.300">
    <property type="entry name" value="P-loop containing nucleotide triphosphate hydrolases"/>
    <property type="match status" value="2"/>
</dbReference>
<evidence type="ECO:0000256" key="2">
    <source>
        <dbReference type="ARBA" id="ARBA00022723"/>
    </source>
</evidence>
<dbReference type="InterPro" id="IPR011545">
    <property type="entry name" value="DEAD/DEAH_box_helicase_dom"/>
</dbReference>
<feature type="compositionally biased region" description="Basic and acidic residues" evidence="13">
    <location>
        <begin position="908"/>
        <end position="925"/>
    </location>
</feature>
<evidence type="ECO:0000256" key="3">
    <source>
        <dbReference type="ARBA" id="ARBA00022741"/>
    </source>
</evidence>
<feature type="compositionally biased region" description="Basic and acidic residues" evidence="13">
    <location>
        <begin position="38"/>
        <end position="53"/>
    </location>
</feature>
<keyword evidence="18" id="KW-1185">Reference proteome</keyword>
<feature type="domain" description="Helicase ATP-binding" evidence="14">
    <location>
        <begin position="469"/>
        <end position="639"/>
    </location>
</feature>
<gene>
    <name evidence="17" type="ORF">PECAL_1P25400</name>
</gene>
<name>A0A8J2WSZ9_9STRA</name>
<feature type="compositionally biased region" description="Basic residues" evidence="13">
    <location>
        <begin position="290"/>
        <end position="303"/>
    </location>
</feature>
<feature type="compositionally biased region" description="Acidic residues" evidence="13">
    <location>
        <begin position="356"/>
        <end position="383"/>
    </location>
</feature>
<dbReference type="SMART" id="SM00490">
    <property type="entry name" value="HELICc"/>
    <property type="match status" value="1"/>
</dbReference>
<evidence type="ECO:0000313" key="18">
    <source>
        <dbReference type="Proteomes" id="UP000789595"/>
    </source>
</evidence>
<feature type="region of interest" description="Disordered" evidence="13">
    <location>
        <begin position="263"/>
        <end position="413"/>
    </location>
</feature>
<dbReference type="EMBL" id="CAKKNE010000001">
    <property type="protein sequence ID" value="CAH0366069.1"/>
    <property type="molecule type" value="Genomic_DNA"/>
</dbReference>
<dbReference type="GO" id="GO:0043138">
    <property type="term" value="F:3'-5' DNA helicase activity"/>
    <property type="evidence" value="ECO:0007669"/>
    <property type="project" value="UniProtKB-EC"/>
</dbReference>
<evidence type="ECO:0000256" key="12">
    <source>
        <dbReference type="PROSITE-ProRule" id="PRU01343"/>
    </source>
</evidence>
<evidence type="ECO:0000256" key="8">
    <source>
        <dbReference type="ARBA" id="ARBA00022840"/>
    </source>
</evidence>
<reference evidence="17" key="1">
    <citation type="submission" date="2021-11" db="EMBL/GenBank/DDBJ databases">
        <authorList>
            <consortium name="Genoscope - CEA"/>
            <person name="William W."/>
        </authorList>
    </citation>
    <scope>NUCLEOTIDE SEQUENCE</scope>
</reference>
<feature type="compositionally biased region" description="Basic and acidic residues" evidence="13">
    <location>
        <begin position="94"/>
        <end position="107"/>
    </location>
</feature>
<evidence type="ECO:0000259" key="14">
    <source>
        <dbReference type="PROSITE" id="PS51192"/>
    </source>
</evidence>
<dbReference type="InterPro" id="IPR002464">
    <property type="entry name" value="DNA/RNA_helicase_DEAH_CS"/>
</dbReference>
<evidence type="ECO:0000256" key="7">
    <source>
        <dbReference type="ARBA" id="ARBA00022833"/>
    </source>
</evidence>
<dbReference type="PROSITE" id="PS51192">
    <property type="entry name" value="HELICASE_ATP_BIND_1"/>
    <property type="match status" value="1"/>
</dbReference>
<feature type="region of interest" description="Disordered" evidence="13">
    <location>
        <begin position="1"/>
        <end position="111"/>
    </location>
</feature>
<dbReference type="GO" id="GO:0005524">
    <property type="term" value="F:ATP binding"/>
    <property type="evidence" value="ECO:0007669"/>
    <property type="project" value="UniProtKB-KW"/>
</dbReference>
<dbReference type="GO" id="GO:0016787">
    <property type="term" value="F:hydrolase activity"/>
    <property type="evidence" value="ECO:0007669"/>
    <property type="project" value="UniProtKB-KW"/>
</dbReference>
<feature type="region of interest" description="Disordered" evidence="13">
    <location>
        <begin position="906"/>
        <end position="926"/>
    </location>
</feature>
<dbReference type="NCBIfam" id="TIGR00614">
    <property type="entry name" value="recQ_fam"/>
    <property type="match status" value="1"/>
</dbReference>
<dbReference type="GO" id="GO:0003677">
    <property type="term" value="F:DNA binding"/>
    <property type="evidence" value="ECO:0007669"/>
    <property type="project" value="UniProtKB-KW"/>
</dbReference>
<dbReference type="GO" id="GO:0009378">
    <property type="term" value="F:four-way junction helicase activity"/>
    <property type="evidence" value="ECO:0007669"/>
    <property type="project" value="TreeGrafter"/>
</dbReference>
<feature type="domain" description="GRF-type" evidence="16">
    <location>
        <begin position="162"/>
        <end position="206"/>
    </location>
</feature>
<dbReference type="PANTHER" id="PTHR13710">
    <property type="entry name" value="DNA HELICASE RECQ FAMILY MEMBER"/>
    <property type="match status" value="1"/>
</dbReference>
<dbReference type="GO" id="GO:0005737">
    <property type="term" value="C:cytoplasm"/>
    <property type="evidence" value="ECO:0007669"/>
    <property type="project" value="TreeGrafter"/>
</dbReference>
<evidence type="ECO:0000259" key="15">
    <source>
        <dbReference type="PROSITE" id="PS51194"/>
    </source>
</evidence>
<dbReference type="SMART" id="SM00487">
    <property type="entry name" value="DEXDc"/>
    <property type="match status" value="1"/>
</dbReference>
<dbReference type="Pfam" id="PF06839">
    <property type="entry name" value="Zn_ribbon_GRF"/>
    <property type="match status" value="1"/>
</dbReference>
<dbReference type="GO" id="GO:0008270">
    <property type="term" value="F:zinc ion binding"/>
    <property type="evidence" value="ECO:0007669"/>
    <property type="project" value="UniProtKB-KW"/>
</dbReference>
<dbReference type="InterPro" id="IPR004589">
    <property type="entry name" value="DNA_helicase_ATP-dep_RecQ"/>
</dbReference>
<dbReference type="Pfam" id="PF00271">
    <property type="entry name" value="Helicase_C"/>
    <property type="match status" value="1"/>
</dbReference>
<keyword evidence="5" id="KW-0378">Hydrolase</keyword>
<organism evidence="17 18">
    <name type="scientific">Pelagomonas calceolata</name>
    <dbReference type="NCBI Taxonomy" id="35677"/>
    <lineage>
        <taxon>Eukaryota</taxon>
        <taxon>Sar</taxon>
        <taxon>Stramenopiles</taxon>
        <taxon>Ochrophyta</taxon>
        <taxon>Pelagophyceae</taxon>
        <taxon>Pelagomonadales</taxon>
        <taxon>Pelagomonadaceae</taxon>
        <taxon>Pelagomonas</taxon>
    </lineage>
</organism>
<keyword evidence="9" id="KW-0238">DNA-binding</keyword>
<keyword evidence="8" id="KW-0067">ATP-binding</keyword>
<dbReference type="SUPFAM" id="SSF52540">
    <property type="entry name" value="P-loop containing nucleoside triphosphate hydrolases"/>
    <property type="match status" value="1"/>
</dbReference>